<organism evidence="2 3">
    <name type="scientific">Colletotrichum asianum</name>
    <dbReference type="NCBI Taxonomy" id="702518"/>
    <lineage>
        <taxon>Eukaryota</taxon>
        <taxon>Fungi</taxon>
        <taxon>Dikarya</taxon>
        <taxon>Ascomycota</taxon>
        <taxon>Pezizomycotina</taxon>
        <taxon>Sordariomycetes</taxon>
        <taxon>Hypocreomycetidae</taxon>
        <taxon>Glomerellales</taxon>
        <taxon>Glomerellaceae</taxon>
        <taxon>Colletotrichum</taxon>
        <taxon>Colletotrichum gloeosporioides species complex</taxon>
    </lineage>
</organism>
<evidence type="ECO:0000313" key="3">
    <source>
        <dbReference type="Proteomes" id="UP000434172"/>
    </source>
</evidence>
<accession>A0A8H3ZDN7</accession>
<reference evidence="2 3" key="1">
    <citation type="submission" date="2019-12" db="EMBL/GenBank/DDBJ databases">
        <title>A genome sequence resource for the geographically widespread anthracnose pathogen Colletotrichum asianum.</title>
        <authorList>
            <person name="Meng Y."/>
        </authorList>
    </citation>
    <scope>NUCLEOTIDE SEQUENCE [LARGE SCALE GENOMIC DNA]</scope>
    <source>
        <strain evidence="2 3">ICMP 18580</strain>
    </source>
</reference>
<name>A0A8H3ZDN7_9PEZI</name>
<proteinExistence type="predicted"/>
<gene>
    <name evidence="2" type="ORF">GQ607_017089</name>
</gene>
<protein>
    <submittedName>
        <fullName evidence="2">Uncharacterized protein</fullName>
    </submittedName>
</protein>
<keyword evidence="3" id="KW-1185">Reference proteome</keyword>
<dbReference type="Proteomes" id="UP000434172">
    <property type="component" value="Unassembled WGS sequence"/>
</dbReference>
<dbReference type="EMBL" id="WOWK01000190">
    <property type="protein sequence ID" value="KAF0315699.1"/>
    <property type="molecule type" value="Genomic_DNA"/>
</dbReference>
<sequence>MPSATSTQLSQYVFSNVGPMTTVWTPPASCATPSPQLYIAYNDSGLVWPQWAQKCETRNYGDCYPSGKAIDTAWSSAFSASNLANAGTIYYFSPASACPQGYTTAGVAAKNGAGDVSSSGAFVPPVVTDPWYQDMLSSNPPNNVLMEALGDGETAVVCCPEGYTADVMGGGRCYSNVPSSLFGDPMTGCNYVQLATEDKYYTFANATFTYNNTVVTAEVLTYTGTYPPDDSYSTTTTIFDRDRDYTDMYAPIAAREGVTLVYRASDVTGSTTGSGAAGPTETGSSSAAGLRVTTSDGRAGMVAAAWTFAAIVGVMLGMPF</sequence>
<comment type="caution">
    <text evidence="2">The sequence shown here is derived from an EMBL/GenBank/DDBJ whole genome shotgun (WGS) entry which is preliminary data.</text>
</comment>
<evidence type="ECO:0000313" key="2">
    <source>
        <dbReference type="EMBL" id="KAF0315699.1"/>
    </source>
</evidence>
<dbReference type="AlphaFoldDB" id="A0A8H3ZDN7"/>
<feature type="region of interest" description="Disordered" evidence="1">
    <location>
        <begin position="268"/>
        <end position="289"/>
    </location>
</feature>
<evidence type="ECO:0000256" key="1">
    <source>
        <dbReference type="SAM" id="MobiDB-lite"/>
    </source>
</evidence>
<dbReference type="OrthoDB" id="5429716at2759"/>